<comment type="caution">
    <text evidence="2">The sequence shown here is derived from an EMBL/GenBank/DDBJ whole genome shotgun (WGS) entry which is preliminary data.</text>
</comment>
<feature type="region of interest" description="Disordered" evidence="1">
    <location>
        <begin position="317"/>
        <end position="348"/>
    </location>
</feature>
<protein>
    <recommendedName>
        <fullName evidence="4">CCHC-type domain-containing protein</fullName>
    </recommendedName>
</protein>
<dbReference type="Proteomes" id="UP000541444">
    <property type="component" value="Unassembled WGS sequence"/>
</dbReference>
<feature type="non-terminal residue" evidence="2">
    <location>
        <position position="1"/>
    </location>
</feature>
<reference evidence="2 3" key="1">
    <citation type="journal article" date="2020" name="IScience">
        <title>Genome Sequencing of the Endangered Kingdonia uniflora (Circaeasteraceae, Ranunculales) Reveals Potential Mechanisms of Evolutionary Specialization.</title>
        <authorList>
            <person name="Sun Y."/>
            <person name="Deng T."/>
            <person name="Zhang A."/>
            <person name="Moore M.J."/>
            <person name="Landis J.B."/>
            <person name="Lin N."/>
            <person name="Zhang H."/>
            <person name="Zhang X."/>
            <person name="Huang J."/>
            <person name="Zhang X."/>
            <person name="Sun H."/>
            <person name="Wang H."/>
        </authorList>
    </citation>
    <scope>NUCLEOTIDE SEQUENCE [LARGE SCALE GENOMIC DNA]</scope>
    <source>
        <strain evidence="2">TB1705</strain>
        <tissue evidence="2">Leaf</tissue>
    </source>
</reference>
<dbReference type="OrthoDB" id="1752073at2759"/>
<dbReference type="EMBL" id="JACGCM010002456">
    <property type="protein sequence ID" value="KAF6139710.1"/>
    <property type="molecule type" value="Genomic_DNA"/>
</dbReference>
<evidence type="ECO:0000313" key="3">
    <source>
        <dbReference type="Proteomes" id="UP000541444"/>
    </source>
</evidence>
<evidence type="ECO:0008006" key="4">
    <source>
        <dbReference type="Google" id="ProtNLM"/>
    </source>
</evidence>
<proteinExistence type="predicted"/>
<gene>
    <name evidence="2" type="ORF">GIB67_006658</name>
</gene>
<accession>A0A7J7LB06</accession>
<evidence type="ECO:0000313" key="2">
    <source>
        <dbReference type="EMBL" id="KAF6139710.1"/>
    </source>
</evidence>
<keyword evidence="3" id="KW-1185">Reference proteome</keyword>
<dbReference type="AlphaFoldDB" id="A0A7J7LB06"/>
<name>A0A7J7LB06_9MAGN</name>
<evidence type="ECO:0000256" key="1">
    <source>
        <dbReference type="SAM" id="MobiDB-lite"/>
    </source>
</evidence>
<sequence length="458" mass="51578">PSKVMNTLCPRAILKSEPGTTVAVHSNCLTTNIAVNRLINWDELSIPTEWVLPRVVPRPRFTNQVNQITQTLDGDVEVTFASRPIKLSLYRAGQPNSKPLEASAFAHPTNQITDVNLVIKQNNWTNVSLQTMGNQLNRIEDHIQRTSNINLDTTSTSSSTHNADIKPTFLVNDFKLSNSQDSEFVDLLVERIKQLSVNTLEQNSASEATSDSQSENHIQEVEASLHKIEYEPSQLKTYYKRPTPHDLLFEEDSFQNQISYNLSYACSSTQTETRTGYKCGKQGHLANKCATKRKLQELYLNEGLKLQLSKLLLNTTSEDSSSDNSEEVNHIDHSVSSSTEATPCDRCSGSNPPDYWKAIVEMNGLQLNTLTTTQSQLISIINKIPDPEIRFQILILCIQQLAQENPKPNPGPKLPTDNYYNFQDVLSRMETAKPITIQDLQKEINYLKSKIMNIKLSL</sequence>
<organism evidence="2 3">
    <name type="scientific">Kingdonia uniflora</name>
    <dbReference type="NCBI Taxonomy" id="39325"/>
    <lineage>
        <taxon>Eukaryota</taxon>
        <taxon>Viridiplantae</taxon>
        <taxon>Streptophyta</taxon>
        <taxon>Embryophyta</taxon>
        <taxon>Tracheophyta</taxon>
        <taxon>Spermatophyta</taxon>
        <taxon>Magnoliopsida</taxon>
        <taxon>Ranunculales</taxon>
        <taxon>Circaeasteraceae</taxon>
        <taxon>Kingdonia</taxon>
    </lineage>
</organism>